<proteinExistence type="predicted"/>
<reference evidence="5" key="1">
    <citation type="journal article" date="2019" name="Int. J. Syst. Evol. Microbiol.">
        <title>The Global Catalogue of Microorganisms (GCM) 10K type strain sequencing project: providing services to taxonomists for standard genome sequencing and annotation.</title>
        <authorList>
            <consortium name="The Broad Institute Genomics Platform"/>
            <consortium name="The Broad Institute Genome Sequencing Center for Infectious Disease"/>
            <person name="Wu L."/>
            <person name="Ma J."/>
        </authorList>
    </citation>
    <scope>NUCLEOTIDE SEQUENCE [LARGE SCALE GENOMIC DNA]</scope>
    <source>
        <strain evidence="5">CGMCC 1.6774</strain>
    </source>
</reference>
<name>A0ABW5AFU3_9BRAD</name>
<evidence type="ECO:0000256" key="1">
    <source>
        <dbReference type="ARBA" id="ARBA00004948"/>
    </source>
</evidence>
<dbReference type="InterPro" id="IPR036206">
    <property type="entry name" value="ThiamineP_synth_sf"/>
</dbReference>
<dbReference type="Pfam" id="PF02581">
    <property type="entry name" value="TMP-TENI"/>
    <property type="match status" value="1"/>
</dbReference>
<accession>A0ABW5AFU3</accession>
<feature type="domain" description="Thiamine phosphate synthase/TenI" evidence="3">
    <location>
        <begin position="21"/>
        <end position="200"/>
    </location>
</feature>
<protein>
    <submittedName>
        <fullName evidence="4">Thiamine phosphate synthase</fullName>
    </submittedName>
</protein>
<keyword evidence="5" id="KW-1185">Reference proteome</keyword>
<dbReference type="CDD" id="cd00564">
    <property type="entry name" value="TMP_TenI"/>
    <property type="match status" value="1"/>
</dbReference>
<gene>
    <name evidence="4" type="ORF">ACFSOX_01270</name>
</gene>
<dbReference type="RefSeq" id="WP_378475977.1">
    <property type="nucleotide sequence ID" value="NZ_JBHUIW010000001.1"/>
</dbReference>
<comment type="pathway">
    <text evidence="1">Cofactor biosynthesis; thiamine diphosphate biosynthesis.</text>
</comment>
<dbReference type="Gene3D" id="3.20.20.70">
    <property type="entry name" value="Aldolase class I"/>
    <property type="match status" value="1"/>
</dbReference>
<keyword evidence="2" id="KW-0784">Thiamine biosynthesis</keyword>
<dbReference type="PANTHER" id="PTHR20857">
    <property type="entry name" value="THIAMINE-PHOSPHATE PYROPHOSPHORYLASE"/>
    <property type="match status" value="1"/>
</dbReference>
<dbReference type="InterPro" id="IPR022998">
    <property type="entry name" value="ThiamineP_synth_TenI"/>
</dbReference>
<dbReference type="Proteomes" id="UP001597314">
    <property type="component" value="Unassembled WGS sequence"/>
</dbReference>
<comment type="caution">
    <text evidence="4">The sequence shown here is derived from an EMBL/GenBank/DDBJ whole genome shotgun (WGS) entry which is preliminary data.</text>
</comment>
<dbReference type="InterPro" id="IPR013785">
    <property type="entry name" value="Aldolase_TIM"/>
</dbReference>
<evidence type="ECO:0000313" key="5">
    <source>
        <dbReference type="Proteomes" id="UP001597314"/>
    </source>
</evidence>
<evidence type="ECO:0000256" key="2">
    <source>
        <dbReference type="ARBA" id="ARBA00022977"/>
    </source>
</evidence>
<sequence length="228" mass="22472">MAGTSPAMTALECFGRLPAPLLLVTDRRQAARPLAEILEAAFAAGCRFASIRENDLSEPAQVALAQELSPIAERHGATLVLHGRPEVARAAGLAGVHLRGGSDARPARDLFGPTGLIGVSVHAPAEAARLDPDLVAWAVAGPAFATASKPGYGPPLGPAGVGAVAAVAAVPVLAIGGVTAAAVPDLVAAGAAGVAVMGAVMRAADPGGEIRSLLAALAAAAAPQPRPR</sequence>
<evidence type="ECO:0000259" key="3">
    <source>
        <dbReference type="Pfam" id="PF02581"/>
    </source>
</evidence>
<dbReference type="SUPFAM" id="SSF51391">
    <property type="entry name" value="Thiamin phosphate synthase"/>
    <property type="match status" value="1"/>
</dbReference>
<dbReference type="PANTHER" id="PTHR20857:SF15">
    <property type="entry name" value="THIAMINE-PHOSPHATE SYNTHASE"/>
    <property type="match status" value="1"/>
</dbReference>
<dbReference type="EMBL" id="JBHUIW010000001">
    <property type="protein sequence ID" value="MFD2180769.1"/>
    <property type="molecule type" value="Genomic_DNA"/>
</dbReference>
<evidence type="ECO:0000313" key="4">
    <source>
        <dbReference type="EMBL" id="MFD2180769.1"/>
    </source>
</evidence>
<organism evidence="4 5">
    <name type="scientific">Rhodoplanes azumiensis</name>
    <dbReference type="NCBI Taxonomy" id="1897628"/>
    <lineage>
        <taxon>Bacteria</taxon>
        <taxon>Pseudomonadati</taxon>
        <taxon>Pseudomonadota</taxon>
        <taxon>Alphaproteobacteria</taxon>
        <taxon>Hyphomicrobiales</taxon>
        <taxon>Nitrobacteraceae</taxon>
        <taxon>Rhodoplanes</taxon>
    </lineage>
</organism>